<evidence type="ECO:0000313" key="3">
    <source>
        <dbReference type="EMBL" id="ANU35560.1"/>
    </source>
</evidence>
<gene>
    <name evidence="3" type="ORF">VSVS05_00423</name>
</gene>
<feature type="domain" description="TadE-like" evidence="2">
    <location>
        <begin position="44"/>
        <end position="86"/>
    </location>
</feature>
<name>A0A1C7F6H4_9VIBR</name>
<keyword evidence="4" id="KW-1185">Reference proteome</keyword>
<keyword evidence="1" id="KW-0812">Transmembrane</keyword>
<dbReference type="Pfam" id="PF07811">
    <property type="entry name" value="TadE"/>
    <property type="match status" value="1"/>
</dbReference>
<dbReference type="Proteomes" id="UP000092528">
    <property type="component" value="Chromosome 1"/>
</dbReference>
<dbReference type="InterPro" id="IPR012495">
    <property type="entry name" value="TadE-like_dom"/>
</dbReference>
<proteinExistence type="predicted"/>
<organism evidence="3 4">
    <name type="scientific">Vibrio scophthalmi</name>
    <dbReference type="NCBI Taxonomy" id="45658"/>
    <lineage>
        <taxon>Bacteria</taxon>
        <taxon>Pseudomonadati</taxon>
        <taxon>Pseudomonadota</taxon>
        <taxon>Gammaproteobacteria</taxon>
        <taxon>Vibrionales</taxon>
        <taxon>Vibrionaceae</taxon>
        <taxon>Vibrio</taxon>
    </lineage>
</organism>
<feature type="transmembrane region" description="Helical" evidence="1">
    <location>
        <begin position="45"/>
        <end position="65"/>
    </location>
</feature>
<reference evidence="3 4" key="1">
    <citation type="submission" date="2016-07" db="EMBL/GenBank/DDBJ databases">
        <title>Genome sequencing of Vibrio scophthalmi strain VS-05, an isolated from Paralichthys olivaceus.</title>
        <authorList>
            <person name="Han H.-J."/>
        </authorList>
    </citation>
    <scope>NUCLEOTIDE SEQUENCE [LARGE SCALE GENOMIC DNA]</scope>
    <source>
        <strain evidence="3 4">VS-05</strain>
    </source>
</reference>
<evidence type="ECO:0000256" key="1">
    <source>
        <dbReference type="SAM" id="Phobius"/>
    </source>
</evidence>
<keyword evidence="1" id="KW-1133">Transmembrane helix</keyword>
<dbReference type="EMBL" id="CP016414">
    <property type="protein sequence ID" value="ANU35560.1"/>
    <property type="molecule type" value="Genomic_DNA"/>
</dbReference>
<keyword evidence="1" id="KW-0472">Membrane</keyword>
<dbReference type="AlphaFoldDB" id="A0A1C7F6H4"/>
<accession>A0A1C7F6H4</accession>
<evidence type="ECO:0000313" key="4">
    <source>
        <dbReference type="Proteomes" id="UP000092528"/>
    </source>
</evidence>
<protein>
    <recommendedName>
        <fullName evidence="2">TadE-like domain-containing protein</fullName>
    </recommendedName>
</protein>
<sequence length="182" mass="19626">MPVCIESNCIKTHLVGHRDMKTINRCTYGVVTGETISTRNKQQGLAALEFIIALPMLLMLAVLVIDVGRALIQYTQVNKALQNGVRYAVVDTYGTLDFGSIADEANIKNVVVYGTPTTTGTSEPLLDHLGLDDVALTAPTGASKEVTLSASYTYVPFFSELPFSDVSLAFTFDAATKMRTAP</sequence>
<dbReference type="PATRIC" id="fig|45658.7.peg.393"/>
<evidence type="ECO:0000259" key="2">
    <source>
        <dbReference type="Pfam" id="PF07811"/>
    </source>
</evidence>